<sequence length="137" mass="14927">PKKKVVKRKPVQAEFDERDAAFDDALMRDLEGKLNFDKDPAKRRRAEKSLFADLGFEAGGTGEEEPPSGSEEEGEDKDDGEGDDILAILEGIFVGKRVSAAKSEEPLAPVRKKRGRSLATLAANAKDRNAKGKVRSS</sequence>
<dbReference type="AlphaFoldDB" id="A0A813KQ98"/>
<comment type="caution">
    <text evidence="2">The sequence shown here is derived from an EMBL/GenBank/DDBJ whole genome shotgun (WGS) entry which is preliminary data.</text>
</comment>
<accession>A0A813KQ98</accession>
<name>A0A813KQ98_POLGL</name>
<evidence type="ECO:0000313" key="2">
    <source>
        <dbReference type="EMBL" id="CAE8705366.1"/>
    </source>
</evidence>
<evidence type="ECO:0000313" key="3">
    <source>
        <dbReference type="Proteomes" id="UP000626109"/>
    </source>
</evidence>
<proteinExistence type="predicted"/>
<feature type="region of interest" description="Disordered" evidence="1">
    <location>
        <begin position="47"/>
        <end position="82"/>
    </location>
</feature>
<organism evidence="2 3">
    <name type="scientific">Polarella glacialis</name>
    <name type="common">Dinoflagellate</name>
    <dbReference type="NCBI Taxonomy" id="89957"/>
    <lineage>
        <taxon>Eukaryota</taxon>
        <taxon>Sar</taxon>
        <taxon>Alveolata</taxon>
        <taxon>Dinophyceae</taxon>
        <taxon>Suessiales</taxon>
        <taxon>Suessiaceae</taxon>
        <taxon>Polarella</taxon>
    </lineage>
</organism>
<dbReference type="EMBL" id="CAJNNW010030961">
    <property type="protein sequence ID" value="CAE8705366.1"/>
    <property type="molecule type" value="Genomic_DNA"/>
</dbReference>
<feature type="compositionally biased region" description="Acidic residues" evidence="1">
    <location>
        <begin position="62"/>
        <end position="82"/>
    </location>
</feature>
<evidence type="ECO:0000256" key="1">
    <source>
        <dbReference type="SAM" id="MobiDB-lite"/>
    </source>
</evidence>
<protein>
    <submittedName>
        <fullName evidence="2">Uncharacterized protein</fullName>
    </submittedName>
</protein>
<feature type="non-terminal residue" evidence="2">
    <location>
        <position position="137"/>
    </location>
</feature>
<feature type="region of interest" description="Disordered" evidence="1">
    <location>
        <begin position="100"/>
        <end position="137"/>
    </location>
</feature>
<reference evidence="2" key="1">
    <citation type="submission" date="2021-02" db="EMBL/GenBank/DDBJ databases">
        <authorList>
            <person name="Dougan E. K."/>
            <person name="Rhodes N."/>
            <person name="Thang M."/>
            <person name="Chan C."/>
        </authorList>
    </citation>
    <scope>NUCLEOTIDE SEQUENCE</scope>
</reference>
<dbReference type="Proteomes" id="UP000626109">
    <property type="component" value="Unassembled WGS sequence"/>
</dbReference>
<gene>
    <name evidence="2" type="ORF">PGLA2088_LOCUS33650</name>
</gene>